<evidence type="ECO:0000313" key="5">
    <source>
        <dbReference type="Proteomes" id="UP001408356"/>
    </source>
</evidence>
<comment type="subcellular location">
    <subcellularLocation>
        <location evidence="1">Secreted</location>
    </subcellularLocation>
</comment>
<accession>A0ABR2V5S6</accession>
<dbReference type="PANTHER" id="PTHR31736">
    <property type="match status" value="1"/>
</dbReference>
<reference evidence="4 5" key="1">
    <citation type="journal article" date="2024" name="J. Plant Pathol.">
        <title>Sequence and assembly of the genome of Seiridium unicorne, isolate CBS 538.82, causal agent of cypress canker disease.</title>
        <authorList>
            <person name="Scali E."/>
            <person name="Rocca G.D."/>
            <person name="Danti R."/>
            <person name="Garbelotto M."/>
            <person name="Barberini S."/>
            <person name="Baroncelli R."/>
            <person name="Emiliani G."/>
        </authorList>
    </citation>
    <scope>NUCLEOTIDE SEQUENCE [LARGE SCALE GENOMIC DNA]</scope>
    <source>
        <strain evidence="4 5">BM-138-508</strain>
    </source>
</reference>
<keyword evidence="3" id="KW-0732">Signal</keyword>
<sequence>MRHPWIYAALANFLVCAAASPDRKGRNHEIGTQDGVKRSTCVVSAGGKNTTDDAPAFLEAFTKCVTHGRIVFQPTTYYVNSVLNVRWLQDMVTGLYGTLEG</sequence>
<dbReference type="SUPFAM" id="SSF51126">
    <property type="entry name" value="Pectin lyase-like"/>
    <property type="match status" value="1"/>
</dbReference>
<dbReference type="Gene3D" id="2.160.20.10">
    <property type="entry name" value="Single-stranded right-handed beta-helix, Pectin lyase-like"/>
    <property type="match status" value="1"/>
</dbReference>
<feature type="signal peptide" evidence="3">
    <location>
        <begin position="1"/>
        <end position="19"/>
    </location>
</feature>
<dbReference type="InterPro" id="IPR012334">
    <property type="entry name" value="Pectin_lyas_fold"/>
</dbReference>
<evidence type="ECO:0000256" key="1">
    <source>
        <dbReference type="ARBA" id="ARBA00004613"/>
    </source>
</evidence>
<name>A0ABR2V5S6_9PEZI</name>
<feature type="chain" id="PRO_5047325359" evidence="3">
    <location>
        <begin position="20"/>
        <end position="101"/>
    </location>
</feature>
<evidence type="ECO:0000256" key="3">
    <source>
        <dbReference type="SAM" id="SignalP"/>
    </source>
</evidence>
<proteinExistence type="predicted"/>
<keyword evidence="2" id="KW-0964">Secreted</keyword>
<evidence type="ECO:0000313" key="4">
    <source>
        <dbReference type="EMBL" id="KAK9422258.1"/>
    </source>
</evidence>
<dbReference type="PANTHER" id="PTHR31736:SF8">
    <property type="entry name" value="PUTATIVE (AFU_ORTHOLOGUE AFUA_7G06410)-RELATED"/>
    <property type="match status" value="1"/>
</dbReference>
<gene>
    <name evidence="4" type="ORF">SUNI508_04937</name>
</gene>
<dbReference type="InterPro" id="IPR011050">
    <property type="entry name" value="Pectin_lyase_fold/virulence"/>
</dbReference>
<comment type="caution">
    <text evidence="4">The sequence shown here is derived from an EMBL/GenBank/DDBJ whole genome shotgun (WGS) entry which is preliminary data.</text>
</comment>
<evidence type="ECO:0000256" key="2">
    <source>
        <dbReference type="ARBA" id="ARBA00022525"/>
    </source>
</evidence>
<organism evidence="4 5">
    <name type="scientific">Seiridium unicorne</name>
    <dbReference type="NCBI Taxonomy" id="138068"/>
    <lineage>
        <taxon>Eukaryota</taxon>
        <taxon>Fungi</taxon>
        <taxon>Dikarya</taxon>
        <taxon>Ascomycota</taxon>
        <taxon>Pezizomycotina</taxon>
        <taxon>Sordariomycetes</taxon>
        <taxon>Xylariomycetidae</taxon>
        <taxon>Amphisphaeriales</taxon>
        <taxon>Sporocadaceae</taxon>
        <taxon>Seiridium</taxon>
    </lineage>
</organism>
<dbReference type="Proteomes" id="UP001408356">
    <property type="component" value="Unassembled WGS sequence"/>
</dbReference>
<dbReference type="EMBL" id="JARVKF010000124">
    <property type="protein sequence ID" value="KAK9422258.1"/>
    <property type="molecule type" value="Genomic_DNA"/>
</dbReference>
<protein>
    <submittedName>
        <fullName evidence="4">Alpha-L-rhamnosidase rgxB</fullName>
    </submittedName>
</protein>
<keyword evidence="5" id="KW-1185">Reference proteome</keyword>